<evidence type="ECO:0000256" key="1">
    <source>
        <dbReference type="ARBA" id="ARBA00022679"/>
    </source>
</evidence>
<dbReference type="InterPro" id="IPR002835">
    <property type="entry name" value="CofC"/>
</dbReference>
<keyword evidence="3" id="KW-0547">Nucleotide-binding</keyword>
<keyword evidence="4" id="KW-0342">GTP-binding</keyword>
<protein>
    <submittedName>
        <fullName evidence="5">Unannotated protein</fullName>
    </submittedName>
</protein>
<evidence type="ECO:0000256" key="4">
    <source>
        <dbReference type="ARBA" id="ARBA00023134"/>
    </source>
</evidence>
<accession>A0A6J6EKU9</accession>
<organism evidence="5">
    <name type="scientific">freshwater metagenome</name>
    <dbReference type="NCBI Taxonomy" id="449393"/>
    <lineage>
        <taxon>unclassified sequences</taxon>
        <taxon>metagenomes</taxon>
        <taxon>ecological metagenomes</taxon>
    </lineage>
</organism>
<dbReference type="InterPro" id="IPR029044">
    <property type="entry name" value="Nucleotide-diphossugar_trans"/>
</dbReference>
<dbReference type="PANTHER" id="PTHR40392:SF1">
    <property type="entry name" value="2-PHOSPHO-L-LACTATE GUANYLYLTRANSFERASE"/>
    <property type="match status" value="1"/>
</dbReference>
<keyword evidence="1" id="KW-0808">Transferase</keyword>
<dbReference type="AlphaFoldDB" id="A0A6J6EKU9"/>
<dbReference type="SUPFAM" id="SSF53448">
    <property type="entry name" value="Nucleotide-diphospho-sugar transferases"/>
    <property type="match status" value="1"/>
</dbReference>
<reference evidence="5" key="1">
    <citation type="submission" date="2020-05" db="EMBL/GenBank/DDBJ databases">
        <authorList>
            <person name="Chiriac C."/>
            <person name="Salcher M."/>
            <person name="Ghai R."/>
            <person name="Kavagutti S V."/>
        </authorList>
    </citation>
    <scope>NUCLEOTIDE SEQUENCE</scope>
</reference>
<dbReference type="GO" id="GO:0005525">
    <property type="term" value="F:GTP binding"/>
    <property type="evidence" value="ECO:0007669"/>
    <property type="project" value="UniProtKB-KW"/>
</dbReference>
<proteinExistence type="predicted"/>
<evidence type="ECO:0000256" key="3">
    <source>
        <dbReference type="ARBA" id="ARBA00022741"/>
    </source>
</evidence>
<dbReference type="GO" id="GO:0043814">
    <property type="term" value="F:phospholactate guanylyltransferase activity"/>
    <property type="evidence" value="ECO:0007669"/>
    <property type="project" value="InterPro"/>
</dbReference>
<sequence>MSSPVSLVVPIRRFDDAKSRLAGVLSPADRRELAVSCARGVVRSIPHADVFVVCDDEEVAAFARESGATAVMVDAAGLNASLTAGLPRVIADRPDQPVMVAHADLPFGRRLGDLWDDIGPGITAETVVIVPDDRRDGSNVVVIGVGLLPAWRFVYGVGSFEAHRSHARQLGVEPIVIDDELLSLDLDTPGDLENPHVRGTLDRLITKRDHS</sequence>
<evidence type="ECO:0000313" key="5">
    <source>
        <dbReference type="EMBL" id="CAB4576456.1"/>
    </source>
</evidence>
<keyword evidence="2" id="KW-0548">Nucleotidyltransferase</keyword>
<dbReference type="Gene3D" id="3.90.550.10">
    <property type="entry name" value="Spore Coat Polysaccharide Biosynthesis Protein SpsA, Chain A"/>
    <property type="match status" value="1"/>
</dbReference>
<evidence type="ECO:0000256" key="2">
    <source>
        <dbReference type="ARBA" id="ARBA00022695"/>
    </source>
</evidence>
<dbReference type="Pfam" id="PF01983">
    <property type="entry name" value="CofC"/>
    <property type="match status" value="1"/>
</dbReference>
<gene>
    <name evidence="5" type="ORF">UFOPK1722_00703</name>
</gene>
<dbReference type="PANTHER" id="PTHR40392">
    <property type="entry name" value="2-PHOSPHO-L-LACTATE GUANYLYLTRANSFERASE"/>
    <property type="match status" value="1"/>
</dbReference>
<dbReference type="EMBL" id="CAEZTS010000047">
    <property type="protein sequence ID" value="CAB4576456.1"/>
    <property type="molecule type" value="Genomic_DNA"/>
</dbReference>
<name>A0A6J6EKU9_9ZZZZ</name>